<dbReference type="AlphaFoldDB" id="A0A9D9N4M6"/>
<proteinExistence type="predicted"/>
<name>A0A9D9N4M6_9BACT</name>
<protein>
    <submittedName>
        <fullName evidence="1">Uncharacterized protein</fullName>
    </submittedName>
</protein>
<evidence type="ECO:0000313" key="1">
    <source>
        <dbReference type="EMBL" id="MBO8460187.1"/>
    </source>
</evidence>
<sequence>METKKLEQLSKEGLIKEVESLKSALQKEQEAKELWYKSYTETESKLNSLRSVLQSTLNLIK</sequence>
<dbReference type="EMBL" id="JADIMG010000072">
    <property type="protein sequence ID" value="MBO8460187.1"/>
    <property type="molecule type" value="Genomic_DNA"/>
</dbReference>
<accession>A0A9D9N4M6</accession>
<comment type="caution">
    <text evidence="1">The sequence shown here is derived from an EMBL/GenBank/DDBJ whole genome shotgun (WGS) entry which is preliminary data.</text>
</comment>
<evidence type="ECO:0000313" key="2">
    <source>
        <dbReference type="Proteomes" id="UP000823641"/>
    </source>
</evidence>
<reference evidence="1" key="2">
    <citation type="journal article" date="2021" name="PeerJ">
        <title>Extensive microbial diversity within the chicken gut microbiome revealed by metagenomics and culture.</title>
        <authorList>
            <person name="Gilroy R."/>
            <person name="Ravi A."/>
            <person name="Getino M."/>
            <person name="Pursley I."/>
            <person name="Horton D.L."/>
            <person name="Alikhan N.F."/>
            <person name="Baker D."/>
            <person name="Gharbi K."/>
            <person name="Hall N."/>
            <person name="Watson M."/>
            <person name="Adriaenssens E.M."/>
            <person name="Foster-Nyarko E."/>
            <person name="Jarju S."/>
            <person name="Secka A."/>
            <person name="Antonio M."/>
            <person name="Oren A."/>
            <person name="Chaudhuri R.R."/>
            <person name="La Ragione R."/>
            <person name="Hildebrand F."/>
            <person name="Pallen M.J."/>
        </authorList>
    </citation>
    <scope>NUCLEOTIDE SEQUENCE</scope>
    <source>
        <strain evidence="1">G3-3990</strain>
    </source>
</reference>
<reference evidence="1" key="1">
    <citation type="submission" date="2020-10" db="EMBL/GenBank/DDBJ databases">
        <authorList>
            <person name="Gilroy R."/>
        </authorList>
    </citation>
    <scope>NUCLEOTIDE SEQUENCE</scope>
    <source>
        <strain evidence="1">G3-3990</strain>
    </source>
</reference>
<gene>
    <name evidence="1" type="ORF">IAA73_07650</name>
</gene>
<dbReference type="Proteomes" id="UP000823641">
    <property type="component" value="Unassembled WGS sequence"/>
</dbReference>
<organism evidence="1 2">
    <name type="scientific">Candidatus Gallipaludibacter merdavium</name>
    <dbReference type="NCBI Taxonomy" id="2840839"/>
    <lineage>
        <taxon>Bacteria</taxon>
        <taxon>Pseudomonadati</taxon>
        <taxon>Bacteroidota</taxon>
        <taxon>Bacteroidia</taxon>
        <taxon>Bacteroidales</taxon>
        <taxon>Candidatus Gallipaludibacter</taxon>
    </lineage>
</organism>